<dbReference type="OrthoDB" id="7187254at2"/>
<sequence length="270" mass="29794">MNSTDLPVGEDDLQAYLDGRLTPERLAAVERYLKDHPSAASELERDRTLLGELRDRLGPKAAEPIPTRLRISSIRVGVRRRRLAQLRSVAAVCAWLAIGGLGGWMANGLLEAPKTDPVRIARMADDAISAYRTFVVEVVHPVEVRADEEAHLVGWLSKRLRTPVTAPDLTSLGYRLMGGRLLPGLSGPAAMLMYDDDAGTRLTLYVKTDETEDTAFQFVKQDGVSAFLWRDRGLGYVVTAETSREALMAVARLVYDELERQPATVPANKL</sequence>
<dbReference type="EMBL" id="LC066375">
    <property type="protein sequence ID" value="BAT27402.1"/>
    <property type="molecule type" value="Genomic_DNA"/>
</dbReference>
<dbReference type="AlphaFoldDB" id="A0A0P0Z0J0"/>
<accession>A0A0P0Z0J0</accession>
<name>A0A0P0Z0J0_9HYPH</name>
<keyword evidence="1" id="KW-0472">Membrane</keyword>
<protein>
    <recommendedName>
        <fullName evidence="3">Transmembrane anti-sigma factor</fullName>
    </recommendedName>
</protein>
<evidence type="ECO:0008006" key="3">
    <source>
        <dbReference type="Google" id="ProtNLM"/>
    </source>
</evidence>
<keyword evidence="1" id="KW-0812">Transmembrane</keyword>
<keyword evidence="1" id="KW-1133">Transmembrane helix</keyword>
<organism evidence="2">
    <name type="scientific">Aureimonas frigidaquae</name>
    <dbReference type="NCBI Taxonomy" id="424757"/>
    <lineage>
        <taxon>Bacteria</taxon>
        <taxon>Pseudomonadati</taxon>
        <taxon>Pseudomonadota</taxon>
        <taxon>Alphaproteobacteria</taxon>
        <taxon>Hyphomicrobiales</taxon>
        <taxon>Aurantimonadaceae</taxon>
        <taxon>Aureimonas</taxon>
    </lineage>
</organism>
<feature type="transmembrane region" description="Helical" evidence="1">
    <location>
        <begin position="89"/>
        <end position="110"/>
    </location>
</feature>
<dbReference type="RefSeq" id="WP_062228460.1">
    <property type="nucleotide sequence ID" value="NZ_BBWR01000012.1"/>
</dbReference>
<reference evidence="2" key="1">
    <citation type="journal article" date="2015" name="Proc. Natl. Acad. Sci. U.S.A.">
        <title>Bacterial clade with the ribosomal RNA operon on a small plasmid rather than the chromosome.</title>
        <authorList>
            <person name="Anda M."/>
            <person name="Ohtsubo Y."/>
            <person name="Okubo T."/>
            <person name="Sugawara M."/>
            <person name="Nagata Y."/>
            <person name="Tsuda M."/>
            <person name="Minamisawa K."/>
            <person name="Mitsui H."/>
        </authorList>
    </citation>
    <scope>NUCLEOTIDE SEQUENCE</scope>
    <source>
        <strain evidence="2">JCM 14755</strain>
    </source>
</reference>
<proteinExistence type="predicted"/>
<evidence type="ECO:0000256" key="1">
    <source>
        <dbReference type="SAM" id="Phobius"/>
    </source>
</evidence>
<evidence type="ECO:0000313" key="2">
    <source>
        <dbReference type="EMBL" id="BAT27402.1"/>
    </source>
</evidence>